<dbReference type="NCBIfam" id="TIGR00466">
    <property type="entry name" value="kdsB"/>
    <property type="match status" value="1"/>
</dbReference>
<dbReference type="RefSeq" id="WP_092999192.1">
    <property type="nucleotide sequence ID" value="NZ_FMWD01000016.1"/>
</dbReference>
<dbReference type="PANTHER" id="PTHR42866">
    <property type="entry name" value="3-DEOXY-MANNO-OCTULOSONATE CYTIDYLYLTRANSFERASE"/>
    <property type="match status" value="1"/>
</dbReference>
<dbReference type="GO" id="GO:0016020">
    <property type="term" value="C:membrane"/>
    <property type="evidence" value="ECO:0007669"/>
    <property type="project" value="UniProtKB-SubCell"/>
</dbReference>
<dbReference type="CDD" id="cd02517">
    <property type="entry name" value="CMP-KDO-Synthetase"/>
    <property type="match status" value="1"/>
</dbReference>
<name>A0A1G5R378_9GAMM</name>
<protein>
    <recommendedName>
        <fullName evidence="5">3-deoxy-manno-octulosonate cytidylyltransferase</fullName>
        <ecNumber evidence="5">2.7.7.38</ecNumber>
    </recommendedName>
    <alternativeName>
        <fullName evidence="5">CMP-2-keto-3-deoxyoctulosonic acid synthase</fullName>
        <shortName evidence="5">CKS</shortName>
        <shortName evidence="5">CMP-KDO synthase</shortName>
    </alternativeName>
</protein>
<evidence type="ECO:0000313" key="7">
    <source>
        <dbReference type="Proteomes" id="UP000199648"/>
    </source>
</evidence>
<dbReference type="FunFam" id="3.90.550.10:FF:000011">
    <property type="entry name" value="3-deoxy-manno-octulosonate cytidylyltransferase"/>
    <property type="match status" value="1"/>
</dbReference>
<reference evidence="6 7" key="1">
    <citation type="submission" date="2016-10" db="EMBL/GenBank/DDBJ databases">
        <authorList>
            <person name="de Groot N.N."/>
        </authorList>
    </citation>
    <scope>NUCLEOTIDE SEQUENCE [LARGE SCALE GENOMIC DNA]</scope>
    <source>
        <strain evidence="6 7">HLD2</strain>
    </source>
</reference>
<sequence length="251" mass="27517">MFRVFIPARYASQRLPGKPLLPIAGRPMLQHVYERAVASGAAQVIVVTDDERIADAVMGFGGEVLMTGAHHRSGTERIAEAVSALGLDSSEVVVNLQGDEPLMPADLIRQVAEDLECLPTADIATLATRIHTAGELFDPHAVKVVMDKDGFALYFSRAVIPWDREAFAVTTEELPPAAEHYRHLGLYAYRAGFLSRYVDLPPCSIESMESLEQLRVLWHGGRIHVAEAITQPGPGVDTEADLNRVRKLLEV</sequence>
<comment type="function">
    <text evidence="5">Activates KDO (a required 8-carbon sugar) for incorporation into bacterial lipopolysaccharide in Gram-negative bacteria.</text>
</comment>
<gene>
    <name evidence="5" type="primary">kdsB</name>
    <name evidence="6" type="ORF">SAMN03097708_03202</name>
</gene>
<evidence type="ECO:0000313" key="6">
    <source>
        <dbReference type="EMBL" id="SCZ67779.1"/>
    </source>
</evidence>
<evidence type="ECO:0000256" key="5">
    <source>
        <dbReference type="HAMAP-Rule" id="MF_00057"/>
    </source>
</evidence>
<dbReference type="OrthoDB" id="9815559at2"/>
<comment type="similarity">
    <text evidence="5">Belongs to the KdsB family.</text>
</comment>
<dbReference type="InterPro" id="IPR003329">
    <property type="entry name" value="Cytidylyl_trans"/>
</dbReference>
<evidence type="ECO:0000256" key="2">
    <source>
        <dbReference type="ARBA" id="ARBA00022679"/>
    </source>
</evidence>
<evidence type="ECO:0000256" key="1">
    <source>
        <dbReference type="ARBA" id="ARBA00004370"/>
    </source>
</evidence>
<dbReference type="NCBIfam" id="NF003950">
    <property type="entry name" value="PRK05450.1-3"/>
    <property type="match status" value="1"/>
</dbReference>
<dbReference type="SUPFAM" id="SSF53448">
    <property type="entry name" value="Nucleotide-diphospho-sugar transferases"/>
    <property type="match status" value="1"/>
</dbReference>
<dbReference type="STRING" id="415747.SAMN03097708_03202"/>
<accession>A0A1G5R378</accession>
<dbReference type="Proteomes" id="UP000199648">
    <property type="component" value="Unassembled WGS sequence"/>
</dbReference>
<dbReference type="GO" id="GO:0008690">
    <property type="term" value="F:3-deoxy-manno-octulosonate cytidylyltransferase activity"/>
    <property type="evidence" value="ECO:0007669"/>
    <property type="project" value="UniProtKB-UniRule"/>
</dbReference>
<dbReference type="NCBIfam" id="NF003952">
    <property type="entry name" value="PRK05450.1-5"/>
    <property type="match status" value="1"/>
</dbReference>
<dbReference type="InterPro" id="IPR029044">
    <property type="entry name" value="Nucleotide-diphossugar_trans"/>
</dbReference>
<dbReference type="GO" id="GO:0033468">
    <property type="term" value="P:CMP-keto-3-deoxy-D-manno-octulosonic acid biosynthetic process"/>
    <property type="evidence" value="ECO:0007669"/>
    <property type="project" value="UniProtKB-UniRule"/>
</dbReference>
<dbReference type="GO" id="GO:0009103">
    <property type="term" value="P:lipopolysaccharide biosynthetic process"/>
    <property type="evidence" value="ECO:0007669"/>
    <property type="project" value="UniProtKB-UniRule"/>
</dbReference>
<dbReference type="InterPro" id="IPR004528">
    <property type="entry name" value="KdsB"/>
</dbReference>
<dbReference type="AlphaFoldDB" id="A0A1G5R378"/>
<organism evidence="6 7">
    <name type="scientific">Thiohalomonas denitrificans</name>
    <dbReference type="NCBI Taxonomy" id="415747"/>
    <lineage>
        <taxon>Bacteria</taxon>
        <taxon>Pseudomonadati</taxon>
        <taxon>Pseudomonadota</taxon>
        <taxon>Gammaproteobacteria</taxon>
        <taxon>Thiohalomonadales</taxon>
        <taxon>Thiohalomonadaceae</taxon>
        <taxon>Thiohalomonas</taxon>
    </lineage>
</organism>
<keyword evidence="5" id="KW-0963">Cytoplasm</keyword>
<keyword evidence="3 5" id="KW-0548">Nucleotidyltransferase</keyword>
<proteinExistence type="inferred from homology"/>
<dbReference type="EC" id="2.7.7.38" evidence="5"/>
<dbReference type="GO" id="GO:0005829">
    <property type="term" value="C:cytosol"/>
    <property type="evidence" value="ECO:0007669"/>
    <property type="project" value="TreeGrafter"/>
</dbReference>
<comment type="pathway">
    <text evidence="5">Nucleotide-sugar biosynthesis; CMP-3-deoxy-D-manno-octulosonate biosynthesis; CMP-3-deoxy-D-manno-octulosonate from 3-deoxy-D-manno-octulosonate and CTP: step 1/1.</text>
</comment>
<dbReference type="PANTHER" id="PTHR42866:SF2">
    <property type="entry name" value="3-DEOXY-MANNO-OCTULOSONATE CYTIDYLYLTRANSFERASE, MITOCHONDRIAL"/>
    <property type="match status" value="1"/>
</dbReference>
<evidence type="ECO:0000256" key="4">
    <source>
        <dbReference type="ARBA" id="ARBA00022985"/>
    </source>
</evidence>
<keyword evidence="2 5" id="KW-0808">Transferase</keyword>
<keyword evidence="4 5" id="KW-0448">Lipopolysaccharide biosynthesis</keyword>
<dbReference type="Gene3D" id="3.90.550.10">
    <property type="entry name" value="Spore Coat Polysaccharide Biosynthesis Protein SpsA, Chain A"/>
    <property type="match status" value="1"/>
</dbReference>
<dbReference type="Pfam" id="PF02348">
    <property type="entry name" value="CTP_transf_3"/>
    <property type="match status" value="1"/>
</dbReference>
<dbReference type="UniPathway" id="UPA00358">
    <property type="reaction ID" value="UER00476"/>
</dbReference>
<comment type="subcellular location">
    <subcellularLocation>
        <location evidence="5">Cytoplasm</location>
    </subcellularLocation>
    <subcellularLocation>
        <location evidence="1">Membrane</location>
    </subcellularLocation>
</comment>
<evidence type="ECO:0000256" key="3">
    <source>
        <dbReference type="ARBA" id="ARBA00022695"/>
    </source>
</evidence>
<dbReference type="NCBIfam" id="NF009905">
    <property type="entry name" value="PRK13368.1"/>
    <property type="match status" value="1"/>
</dbReference>
<comment type="catalytic activity">
    <reaction evidence="5">
        <text>3-deoxy-alpha-D-manno-oct-2-ulosonate + CTP = CMP-3-deoxy-beta-D-manno-octulosonate + diphosphate</text>
        <dbReference type="Rhea" id="RHEA:23448"/>
        <dbReference type="ChEBI" id="CHEBI:33019"/>
        <dbReference type="ChEBI" id="CHEBI:37563"/>
        <dbReference type="ChEBI" id="CHEBI:85986"/>
        <dbReference type="ChEBI" id="CHEBI:85987"/>
        <dbReference type="EC" id="2.7.7.38"/>
    </reaction>
</comment>
<dbReference type="HAMAP" id="MF_00057">
    <property type="entry name" value="KdsB"/>
    <property type="match status" value="1"/>
</dbReference>
<keyword evidence="7" id="KW-1185">Reference proteome</keyword>
<dbReference type="EMBL" id="FMWD01000016">
    <property type="protein sequence ID" value="SCZ67779.1"/>
    <property type="molecule type" value="Genomic_DNA"/>
</dbReference>